<organism evidence="4 5">
    <name type="scientific">Brachionus plicatilis</name>
    <name type="common">Marine rotifer</name>
    <name type="synonym">Brachionus muelleri</name>
    <dbReference type="NCBI Taxonomy" id="10195"/>
    <lineage>
        <taxon>Eukaryota</taxon>
        <taxon>Metazoa</taxon>
        <taxon>Spiralia</taxon>
        <taxon>Gnathifera</taxon>
        <taxon>Rotifera</taxon>
        <taxon>Eurotatoria</taxon>
        <taxon>Monogononta</taxon>
        <taxon>Pseudotrocha</taxon>
        <taxon>Ploima</taxon>
        <taxon>Brachionidae</taxon>
        <taxon>Brachionus</taxon>
    </lineage>
</organism>
<dbReference type="InterPro" id="IPR003591">
    <property type="entry name" value="Leu-rich_rpt_typical-subtyp"/>
</dbReference>
<dbReference type="GO" id="GO:0005615">
    <property type="term" value="C:extracellular space"/>
    <property type="evidence" value="ECO:0007669"/>
    <property type="project" value="TreeGrafter"/>
</dbReference>
<dbReference type="PANTHER" id="PTHR24373">
    <property type="entry name" value="SLIT RELATED LEUCINE-RICH REPEAT NEURONAL PROTEIN"/>
    <property type="match status" value="1"/>
</dbReference>
<dbReference type="Proteomes" id="UP000276133">
    <property type="component" value="Unassembled WGS sequence"/>
</dbReference>
<comment type="caution">
    <text evidence="4">The sequence shown here is derived from an EMBL/GenBank/DDBJ whole genome shotgun (WGS) entry which is preliminary data.</text>
</comment>
<evidence type="ECO:0008006" key="6">
    <source>
        <dbReference type="Google" id="ProtNLM"/>
    </source>
</evidence>
<reference evidence="4 5" key="1">
    <citation type="journal article" date="2018" name="Sci. Rep.">
        <title>Genomic signatures of local adaptation to the degree of environmental predictability in rotifers.</title>
        <authorList>
            <person name="Franch-Gras L."/>
            <person name="Hahn C."/>
            <person name="Garcia-Roger E.M."/>
            <person name="Carmona M.J."/>
            <person name="Serra M."/>
            <person name="Gomez A."/>
        </authorList>
    </citation>
    <scope>NUCLEOTIDE SEQUENCE [LARGE SCALE GENOMIC DNA]</scope>
    <source>
        <strain evidence="4">HYR1</strain>
    </source>
</reference>
<dbReference type="STRING" id="10195.A0A3M7Q1L2"/>
<dbReference type="PROSITE" id="PS51450">
    <property type="entry name" value="LRR"/>
    <property type="match status" value="5"/>
</dbReference>
<dbReference type="GO" id="GO:0031012">
    <property type="term" value="C:extracellular matrix"/>
    <property type="evidence" value="ECO:0007669"/>
    <property type="project" value="TreeGrafter"/>
</dbReference>
<dbReference type="Pfam" id="PF13855">
    <property type="entry name" value="LRR_8"/>
    <property type="match status" value="3"/>
</dbReference>
<dbReference type="AlphaFoldDB" id="A0A3M7Q1L2"/>
<dbReference type="Gene3D" id="3.80.10.10">
    <property type="entry name" value="Ribonuclease Inhibitor"/>
    <property type="match status" value="4"/>
</dbReference>
<evidence type="ECO:0000313" key="5">
    <source>
        <dbReference type="Proteomes" id="UP000276133"/>
    </source>
</evidence>
<dbReference type="InterPro" id="IPR050328">
    <property type="entry name" value="Dev_Immune_Receptor"/>
</dbReference>
<dbReference type="EMBL" id="REGN01007856">
    <property type="protein sequence ID" value="RNA05092.1"/>
    <property type="molecule type" value="Genomic_DNA"/>
</dbReference>
<gene>
    <name evidence="4" type="ORF">BpHYR1_005646</name>
</gene>
<evidence type="ECO:0000313" key="4">
    <source>
        <dbReference type="EMBL" id="RNA05092.1"/>
    </source>
</evidence>
<evidence type="ECO:0000256" key="2">
    <source>
        <dbReference type="ARBA" id="ARBA00022729"/>
    </source>
</evidence>
<keyword evidence="1" id="KW-0433">Leucine-rich repeat</keyword>
<proteinExistence type="predicted"/>
<name>A0A3M7Q1L2_BRAPC</name>
<dbReference type="SMART" id="SM00369">
    <property type="entry name" value="LRR_TYP"/>
    <property type="match status" value="11"/>
</dbReference>
<protein>
    <recommendedName>
        <fullName evidence="6">Chaoptin</fullName>
    </recommendedName>
</protein>
<keyword evidence="2" id="KW-0732">Signal</keyword>
<keyword evidence="5" id="KW-1185">Reference proteome</keyword>
<sequence length="1144" mass="133778">MLPEKFFISFFDNVVQQIKNQFKKATKDLSCYCHSNIIIEQILLSSVEQLRDFDITNCSHGHYKFCYFLPNTKLMTRDRIHFFNTKNMDFKNNTIGNLIIIDQLIDEKIVSELIKCINKDCIFLKEKNFNSLENYLIACVLLTKIHRNLWMPVINISNVEQYSSISFEISCWKNLNSKSFDVIESFINCSSIQSLRLDLKYIDSTIKIPSLDVFSSLQSLNELKFYFSGYLTNGIFKQLENISSLVLQYVKGTESNVFDGLENLKNLEISYSQIKKLDPDLFLCTKELVELNLENNKIENISERCFTNLANLDKLILTKNKIRKICEHTLDGLGGLQNLDLSKNSIETIEPNALKQLNRLETLNLNSNKLKTIDQSTFIYQEKLKLLSLKNNNVTRFDFLLQLKNLQFLNLSENENIQSNLGLKSIFLPQLKMLVMQCQNVFVFDANLQHLQALEIHGIKHMEEGCFENLKNLDYLKLNFKKTNFLSKLNKMHFENVTGLKYFAIESHCCLFHLENVFSQMFYSFDATSSTTGIIYSKLHVTEINVEKSLRDYFSNHLKMFSEKFLLSFFDDVAKQITNHIKNVNKNIIYSNNIEQNLLSTVEQLRKIDLKKFPIGPYKFCFFIPNTTIITSQANQTLKWIQNQNKIGYLIIINQLIEKQIISELEKSLFDQNCYSLREDKFSSLENYLIACMLKTKIEYNHDSAVIDFAKLEKNRLLNLSINYWKNLNTRSLDIIEKFTNCSSINTFYLSIKSVNTIPCFDFYKSLSGLKELRLNFNGHLNNGTFKYLINLELLVLKYIKGIDDNVFNDLNNLKKLEVNYTKISQIYGDTFFPLKNLIELNLDNNQIGTVSDKCFSNLNNLKILNLSKNKIKKITEFFFDGLSKLKHLDLSENLLETLHPNCFGQLQRLELLNLRSNKLRKIDQVAVVNQEKLKFLTIQNNHVIKCDFLFQLRHLEFLDLSSAEPIQSSVCLKNTFLPKLKMLVLRCLNVCLVEKNFQNLQALEIRDIESLDQGCFRNLTNLEFLKLNFRKTNFLFSLGEKHFENLNGLKYFSVESHCSLVHLEHLFFDMFYSHDSIKSMTGTKNSYLNDSKQSLLKSSFEMAVFNYFNNYLVIEDTFVNQLWLNQLKYRCNTEHYFSLTNLF</sequence>
<accession>A0A3M7Q1L2</accession>
<evidence type="ECO:0000256" key="3">
    <source>
        <dbReference type="ARBA" id="ARBA00022737"/>
    </source>
</evidence>
<dbReference type="SMART" id="SM00365">
    <property type="entry name" value="LRR_SD22"/>
    <property type="match status" value="10"/>
</dbReference>
<evidence type="ECO:0000256" key="1">
    <source>
        <dbReference type="ARBA" id="ARBA00022614"/>
    </source>
</evidence>
<dbReference type="SUPFAM" id="SSF52058">
    <property type="entry name" value="L domain-like"/>
    <property type="match status" value="4"/>
</dbReference>
<dbReference type="PANTHER" id="PTHR24373:SF275">
    <property type="entry name" value="TIR DOMAIN-CONTAINING PROTEIN"/>
    <property type="match status" value="1"/>
</dbReference>
<dbReference type="OrthoDB" id="2020019at2759"/>
<dbReference type="InterPro" id="IPR001611">
    <property type="entry name" value="Leu-rich_rpt"/>
</dbReference>
<keyword evidence="3" id="KW-0677">Repeat</keyword>
<dbReference type="InterPro" id="IPR032675">
    <property type="entry name" value="LRR_dom_sf"/>
</dbReference>